<protein>
    <submittedName>
        <fullName evidence="2">Uncharacterized protein</fullName>
    </submittedName>
</protein>
<evidence type="ECO:0000313" key="2">
    <source>
        <dbReference type="EMBL" id="HIH08091.1"/>
    </source>
</evidence>
<comment type="caution">
    <text evidence="2">The sequence shown here is derived from an EMBL/GenBank/DDBJ whole genome shotgun (WGS) entry which is preliminary data.</text>
</comment>
<dbReference type="AlphaFoldDB" id="A0A7J4IRF7"/>
<organism evidence="2 3">
    <name type="scientific">Candidatus Iainarchaeum sp</name>
    <dbReference type="NCBI Taxonomy" id="3101447"/>
    <lineage>
        <taxon>Archaea</taxon>
        <taxon>Candidatus Iainarchaeota</taxon>
        <taxon>Candidatus Iainarchaeia</taxon>
        <taxon>Candidatus Iainarchaeales</taxon>
        <taxon>Candidatus Iainarchaeaceae</taxon>
        <taxon>Candidatus Iainarchaeum</taxon>
    </lineage>
</organism>
<name>A0A7J4IRF7_9ARCH</name>
<dbReference type="Proteomes" id="UP000577419">
    <property type="component" value="Unassembled WGS sequence"/>
</dbReference>
<evidence type="ECO:0000256" key="1">
    <source>
        <dbReference type="SAM" id="Phobius"/>
    </source>
</evidence>
<accession>A0A7J4IRF7</accession>
<keyword evidence="1" id="KW-0812">Transmembrane</keyword>
<reference evidence="3" key="1">
    <citation type="journal article" date="2020" name="bioRxiv">
        <title>A rank-normalized archaeal taxonomy based on genome phylogeny resolves widespread incomplete and uneven classifications.</title>
        <authorList>
            <person name="Rinke C."/>
            <person name="Chuvochina M."/>
            <person name="Mussig A.J."/>
            <person name="Chaumeil P.-A."/>
            <person name="Waite D.W."/>
            <person name="Whitman W.B."/>
            <person name="Parks D.H."/>
            <person name="Hugenholtz P."/>
        </authorList>
    </citation>
    <scope>NUCLEOTIDE SEQUENCE [LARGE SCALE GENOMIC DNA]</scope>
</reference>
<feature type="transmembrane region" description="Helical" evidence="1">
    <location>
        <begin position="7"/>
        <end position="25"/>
    </location>
</feature>
<sequence length="202" mass="21973">MEKKQEFFIAVIALFLISLSFFVILSEFSQEFKYSVSRDGVEFVSNEAPPGELMQGLSEKSSFIVVSEFRPGTGTTTVMAEPLTMFNSVLVSLGKNVVTIAKETDATGKITACQTNDGNVLENRRITVEECSPLLSDSSRARIIVGFPSNSGSSLVIVSSGLVEIQPASLEEVTNVSFLALQAMYSDSREILEQINRVIGQV</sequence>
<gene>
    <name evidence="2" type="ORF">HA237_01840</name>
</gene>
<dbReference type="EMBL" id="DUFG01000013">
    <property type="protein sequence ID" value="HIH08091.1"/>
    <property type="molecule type" value="Genomic_DNA"/>
</dbReference>
<keyword evidence="1" id="KW-0472">Membrane</keyword>
<proteinExistence type="predicted"/>
<evidence type="ECO:0000313" key="3">
    <source>
        <dbReference type="Proteomes" id="UP000577419"/>
    </source>
</evidence>
<keyword evidence="1" id="KW-1133">Transmembrane helix</keyword>